<gene>
    <name evidence="6" type="ORF">BCR36DRAFT_411401</name>
</gene>
<evidence type="ECO:0000313" key="6">
    <source>
        <dbReference type="EMBL" id="ORX52503.1"/>
    </source>
</evidence>
<dbReference type="EMBL" id="MCFH01000015">
    <property type="protein sequence ID" value="ORX52503.1"/>
    <property type="molecule type" value="Genomic_DNA"/>
</dbReference>
<evidence type="ECO:0000256" key="4">
    <source>
        <dbReference type="RuleBase" id="RU363090"/>
    </source>
</evidence>
<feature type="compositionally biased region" description="Polar residues" evidence="5">
    <location>
        <begin position="126"/>
        <end position="146"/>
    </location>
</feature>
<feature type="region of interest" description="Disordered" evidence="5">
    <location>
        <begin position="518"/>
        <end position="542"/>
    </location>
</feature>
<dbReference type="GO" id="GO:0005634">
    <property type="term" value="C:nucleus"/>
    <property type="evidence" value="ECO:0007669"/>
    <property type="project" value="TreeGrafter"/>
</dbReference>
<organism evidence="6 7">
    <name type="scientific">Piromyces finnis</name>
    <dbReference type="NCBI Taxonomy" id="1754191"/>
    <lineage>
        <taxon>Eukaryota</taxon>
        <taxon>Fungi</taxon>
        <taxon>Fungi incertae sedis</taxon>
        <taxon>Chytridiomycota</taxon>
        <taxon>Chytridiomycota incertae sedis</taxon>
        <taxon>Neocallimastigomycetes</taxon>
        <taxon>Neocallimastigales</taxon>
        <taxon>Neocallimastigaceae</taxon>
        <taxon>Piromyces</taxon>
    </lineage>
</organism>
<evidence type="ECO:0000256" key="3">
    <source>
        <dbReference type="ARBA" id="ARBA00022777"/>
    </source>
</evidence>
<feature type="compositionally biased region" description="Basic and acidic residues" evidence="5">
    <location>
        <begin position="149"/>
        <end position="163"/>
    </location>
</feature>
<comment type="caution">
    <text evidence="6">The sequence shown here is derived from an EMBL/GenBank/DDBJ whole genome shotgun (WGS) entry which is preliminary data.</text>
</comment>
<dbReference type="GO" id="GO:0032958">
    <property type="term" value="P:inositol phosphate biosynthetic process"/>
    <property type="evidence" value="ECO:0007669"/>
    <property type="project" value="InterPro"/>
</dbReference>
<sequence>MENNDTNKLYAKSINIPVTSSYNSLTVEHIPNYNTFSYSEDNSIHGSTYENNDIFKENIQLKNNQFDSSCSLVFKKNDLNSSHEINKRNKTSALSSALRASNHLNKSNNTNNKISYDIKQNERKYNTGNTDNDNKELFSNNLSDLPNLNKEKYNDSKNDTNDTKSKIITEDKNTVGTDSSVIAEKPQKEGININDFSLNSTTTTKNSNESSLIPYNKDNKLNILRFANSDSILLPNQQEFLLSKNIEYLSVNTVQNDKNICQTCKNKLKNQLTKPHHVHHHDNYISLDSQVKISNINSIDIIGAGNDRNSITTNTLNRMLNSPSYSQVSIDRQQLSIDKLNNKEKTKAIVSYYADEKISNKIDPSSHTLEELTHTSDDTKENYIKTEKKEKRRDKINTKHDFMEYPLIEKKIYSLSLNDSDILKGNPTPLTSLTPLNNTSNLFENKIKLFHPKQSFKNTEKNNVVSNELSNSPIENCKNIMKKSSSNDITRNGKKNDSIDKEDILSLKADNNYNQDSKLFNKSFNKDNNTNTNNDDGNENDQSYVDELLNNNIESSREVKDNDIIPVLSPTKKEQKEPIPYLKKDSSYSNADIMHMDNNISLISLEVENEDKDQLPRLGNESKGSFEDEDDIRACSFENEEDLIDNIFDKASPTSLPLLPYGHQVGGHAPFLRFSDKALCKLMNPAERAFYESVNNIYPQLRPFIPGYYGVINVYFNNNNGSDGNSNTWVDNIPVAIIENENYSRNNSQTITFESAGDKSSQLLNPSSCNNYLNHDHSSCSECGKPNISPLSHNSTKVSVDNQTDSNNKDKSSSGGIAINTNNKKVPIEYISSYTDGESRMGNYNYYQKLREKVLRDALTIQNRRYRYSQLRASSLTRLKRRHSLNALSNEYQGFTPLIEDKPDVKNTDASMIGQNINPWSLHCLNNQINKMGQSDKENQKPEQFILIEDLTYGMKYPCILDLKMGTRQHGVDATPQKRKSQEKKCESTTSKLFGVRMCGMQVYKTNTKTFEYSDKYKGRKIVASHFKEGLLSFLDNGEKLLVGFIPKIVEKLKTLYSVVEQLTTSRFYASSLMLFYDGAWADEENESNSNHNLLLIHNSDNYLDRHNTNNEDDPDSYSTVQRCLYNKEVVVHLIDFAHCTNDAHLMVSTDPKKRGDIDITQPVINSITGKEENYILVPFPPTHKGPDMGYLLGLRNLIMFFEEIYKDFGANGHVYKKDYPEIFNKQNINSEFKE</sequence>
<dbReference type="SUPFAM" id="SSF56104">
    <property type="entry name" value="SAICAR synthase-like"/>
    <property type="match status" value="1"/>
</dbReference>
<reference evidence="6 7" key="1">
    <citation type="submission" date="2016-08" db="EMBL/GenBank/DDBJ databases">
        <title>Genomes of anaerobic fungi encode conserved fungal cellulosomes for biomass hydrolysis.</title>
        <authorList>
            <consortium name="DOE Joint Genome Institute"/>
            <person name="Haitjema C.H."/>
            <person name="Gilmore S.P."/>
            <person name="Henske J.K."/>
            <person name="Solomon K.V."/>
            <person name="De Groot R."/>
            <person name="Kuo A."/>
            <person name="Mondo S.J."/>
            <person name="Salamov A.A."/>
            <person name="Labutti K."/>
            <person name="Zhao Z."/>
            <person name="Chiniquy J."/>
            <person name="Barry K."/>
            <person name="Brewer H.M."/>
            <person name="Purvine S.O."/>
            <person name="Wright A.T."/>
            <person name="Boxma B."/>
            <person name="Van Alen T."/>
            <person name="Hackstein J.H."/>
            <person name="Baker S.E."/>
            <person name="Grigoriev I.V."/>
            <person name="O'Malley M.A."/>
        </authorList>
    </citation>
    <scope>NUCLEOTIDE SEQUENCE [LARGE SCALE GENOMIC DNA]</scope>
    <source>
        <strain evidence="7">finn</strain>
    </source>
</reference>
<feature type="region of interest" description="Disordered" evidence="5">
    <location>
        <begin position="791"/>
        <end position="820"/>
    </location>
</feature>
<dbReference type="AlphaFoldDB" id="A0A1Y1VBZ7"/>
<dbReference type="Gene3D" id="3.30.470.160">
    <property type="entry name" value="Inositol polyphosphate kinase"/>
    <property type="match status" value="1"/>
</dbReference>
<name>A0A1Y1VBZ7_9FUNG</name>
<dbReference type="InterPro" id="IPR038286">
    <property type="entry name" value="IPK_sf"/>
</dbReference>
<dbReference type="EC" id="2.7.-.-" evidence="4"/>
<feature type="compositionally biased region" description="Polar residues" evidence="5">
    <location>
        <begin position="791"/>
        <end position="806"/>
    </location>
</feature>
<dbReference type="GO" id="GO:0008440">
    <property type="term" value="F:inositol-1,4,5-trisphosphate 3-kinase activity"/>
    <property type="evidence" value="ECO:0007669"/>
    <property type="project" value="TreeGrafter"/>
</dbReference>
<dbReference type="PANTHER" id="PTHR12400:SF21">
    <property type="entry name" value="KINASE"/>
    <property type="match status" value="1"/>
</dbReference>
<comment type="similarity">
    <text evidence="1 4">Belongs to the inositol phosphokinase (IPK) family.</text>
</comment>
<feature type="region of interest" description="Disordered" evidence="5">
    <location>
        <begin position="123"/>
        <end position="163"/>
    </location>
</feature>
<evidence type="ECO:0000256" key="2">
    <source>
        <dbReference type="ARBA" id="ARBA00022679"/>
    </source>
</evidence>
<evidence type="ECO:0000313" key="7">
    <source>
        <dbReference type="Proteomes" id="UP000193719"/>
    </source>
</evidence>
<keyword evidence="3 4" id="KW-0418">Kinase</keyword>
<dbReference type="GO" id="GO:0046854">
    <property type="term" value="P:phosphatidylinositol phosphate biosynthetic process"/>
    <property type="evidence" value="ECO:0007669"/>
    <property type="project" value="TreeGrafter"/>
</dbReference>
<dbReference type="STRING" id="1754191.A0A1Y1VBZ7"/>
<evidence type="ECO:0000256" key="1">
    <source>
        <dbReference type="ARBA" id="ARBA00007374"/>
    </source>
</evidence>
<feature type="compositionally biased region" description="Low complexity" evidence="5">
    <location>
        <begin position="520"/>
        <end position="535"/>
    </location>
</feature>
<keyword evidence="7" id="KW-1185">Reference proteome</keyword>
<protein>
    <recommendedName>
        <fullName evidence="4">Kinase</fullName>
        <ecNumber evidence="4">2.7.-.-</ecNumber>
    </recommendedName>
</protein>
<dbReference type="Proteomes" id="UP000193719">
    <property type="component" value="Unassembled WGS sequence"/>
</dbReference>
<dbReference type="OrthoDB" id="2573163at2759"/>
<dbReference type="GO" id="GO:0005737">
    <property type="term" value="C:cytoplasm"/>
    <property type="evidence" value="ECO:0007669"/>
    <property type="project" value="TreeGrafter"/>
</dbReference>
<reference evidence="6 7" key="2">
    <citation type="submission" date="2016-08" db="EMBL/GenBank/DDBJ databases">
        <title>Pervasive Adenine N6-methylation of Active Genes in Fungi.</title>
        <authorList>
            <consortium name="DOE Joint Genome Institute"/>
            <person name="Mondo S.J."/>
            <person name="Dannebaum R.O."/>
            <person name="Kuo R.C."/>
            <person name="Labutti K."/>
            <person name="Haridas S."/>
            <person name="Kuo A."/>
            <person name="Salamov A."/>
            <person name="Ahrendt S.R."/>
            <person name="Lipzen A."/>
            <person name="Sullivan W."/>
            <person name="Andreopoulos W.B."/>
            <person name="Clum A."/>
            <person name="Lindquist E."/>
            <person name="Daum C."/>
            <person name="Ramamoorthy G.K."/>
            <person name="Gryganskyi A."/>
            <person name="Culley D."/>
            <person name="Magnuson J.K."/>
            <person name="James T.Y."/>
            <person name="O'Malley M.A."/>
            <person name="Stajich J.E."/>
            <person name="Spatafora J.W."/>
            <person name="Visel A."/>
            <person name="Grigoriev I.V."/>
        </authorList>
    </citation>
    <scope>NUCLEOTIDE SEQUENCE [LARGE SCALE GENOMIC DNA]</scope>
    <source>
        <strain evidence="7">finn</strain>
    </source>
</reference>
<accession>A0A1Y1VBZ7</accession>
<proteinExistence type="inferred from homology"/>
<dbReference type="Pfam" id="PF03770">
    <property type="entry name" value="IPK"/>
    <property type="match status" value="1"/>
</dbReference>
<keyword evidence="2 4" id="KW-0808">Transferase</keyword>
<dbReference type="PANTHER" id="PTHR12400">
    <property type="entry name" value="INOSITOL POLYPHOSPHATE KINASE"/>
    <property type="match status" value="1"/>
</dbReference>
<dbReference type="InterPro" id="IPR005522">
    <property type="entry name" value="IPK"/>
</dbReference>
<dbReference type="GO" id="GO:0000824">
    <property type="term" value="F:inositol-1,4,5,6-tetrakisphosphate 3-kinase activity"/>
    <property type="evidence" value="ECO:0007669"/>
    <property type="project" value="TreeGrafter"/>
</dbReference>
<evidence type="ECO:0000256" key="5">
    <source>
        <dbReference type="SAM" id="MobiDB-lite"/>
    </source>
</evidence>